<dbReference type="Proteomes" id="UP000186030">
    <property type="component" value="Unassembled WGS sequence"/>
</dbReference>
<accession>A0A1Q5T1W1</accession>
<protein>
    <recommendedName>
        <fullName evidence="3">Polyhydroxyalkanoate synthesis regulator phasin</fullName>
    </recommendedName>
</protein>
<evidence type="ECO:0008006" key="3">
    <source>
        <dbReference type="Google" id="ProtNLM"/>
    </source>
</evidence>
<reference evidence="2" key="2">
    <citation type="submission" date="2017-01" db="EMBL/GenBank/DDBJ databases">
        <title>Genome sequencing and annotation of Geobacillus sp. 1017, a Hydrocarbon-Oxidizing Thermophilic Bacterium Isolated from a Heavy Oil Reservoir (China).</title>
        <authorList>
            <person name="Kadnikov V.V."/>
            <person name="Mardanov A.V."/>
            <person name="Poltaraus A.B."/>
            <person name="Sokolova D.S."/>
            <person name="Semenova E.M."/>
            <person name="Ravin N.V."/>
            <person name="Tourova T.P."/>
            <person name="Nazina T.N."/>
        </authorList>
    </citation>
    <scope>NUCLEOTIDE SEQUENCE [LARGE SCALE GENOMIC DNA]</scope>
    <source>
        <strain evidence="2">1017</strain>
    </source>
</reference>
<gene>
    <name evidence="1" type="ORF">BRO54_1710</name>
</gene>
<reference evidence="1 2" key="1">
    <citation type="submission" date="2016-11" db="EMBL/GenBank/DDBJ databases">
        <authorList>
            <person name="Kadnikov V."/>
            <person name="Nazina T."/>
        </authorList>
    </citation>
    <scope>NUCLEOTIDE SEQUENCE [LARGE SCALE GENOMIC DNA]</scope>
    <source>
        <strain evidence="1 2">1017</strain>
    </source>
</reference>
<sequence>MNRCPTIACRIGLSPSTKELPSGSTWITKEWYNKENRMVQGGYKRMSILKKGLAFGLGLAIASKEQVEKIIDELVKKGELSLDESKEVIDQWKQQTEARKTEVQRLVREQIKQVIDKLDLATKEDVRQLEERIRRLEEKEQSGQ</sequence>
<proteinExistence type="predicted"/>
<organism evidence="1 2">
    <name type="scientific">Geobacillus proteiniphilus</name>
    <dbReference type="NCBI Taxonomy" id="860353"/>
    <lineage>
        <taxon>Bacteria</taxon>
        <taxon>Bacillati</taxon>
        <taxon>Bacillota</taxon>
        <taxon>Bacilli</taxon>
        <taxon>Bacillales</taxon>
        <taxon>Anoxybacillaceae</taxon>
        <taxon>Geobacillus</taxon>
    </lineage>
</organism>
<dbReference type="AlphaFoldDB" id="A0A1Q5T1W1"/>
<evidence type="ECO:0000313" key="1">
    <source>
        <dbReference type="EMBL" id="OKO94095.1"/>
    </source>
</evidence>
<name>A0A1Q5T1W1_9BACL</name>
<evidence type="ECO:0000313" key="2">
    <source>
        <dbReference type="Proteomes" id="UP000186030"/>
    </source>
</evidence>
<comment type="caution">
    <text evidence="1">The sequence shown here is derived from an EMBL/GenBank/DDBJ whole genome shotgun (WGS) entry which is preliminary data.</text>
</comment>
<dbReference type="NCBIfam" id="NF047773">
    <property type="entry name" value="phas_rel_Lepto"/>
    <property type="match status" value="1"/>
</dbReference>
<dbReference type="EMBL" id="MQMG01000018">
    <property type="protein sequence ID" value="OKO94095.1"/>
    <property type="molecule type" value="Genomic_DNA"/>
</dbReference>